<evidence type="ECO:0000259" key="1">
    <source>
        <dbReference type="Pfam" id="PF04807"/>
    </source>
</evidence>
<proteinExistence type="predicted"/>
<dbReference type="InterPro" id="IPR006892">
    <property type="entry name" value="Gemini_AC4_5_cons_dom_1"/>
</dbReference>
<name>A0A0G3XSN7_9GEMI</name>
<gene>
    <name evidence="3" type="primary">AC5</name>
</gene>
<reference evidence="3" key="1">
    <citation type="submission" date="2015-04" db="EMBL/GenBank/DDBJ databases">
        <title>Biodiversity of cassava-infecting geminiviruses in South India.</title>
        <authorList>
            <person name="Karthikeyan C."/>
            <person name="Thulasi R.R."/>
            <person name="Pooggin M.M."/>
            <person name="Hohn T."/>
            <person name="Veluthambi K."/>
        </authorList>
    </citation>
    <scope>NUCLEOTIDE SEQUENCE</scope>
    <source>
        <strain evidence="3">TVM1</strain>
    </source>
</reference>
<feature type="domain" description="Geminivirus AC4/5 conserved" evidence="1">
    <location>
        <begin position="1"/>
        <end position="33"/>
    </location>
</feature>
<protein>
    <submittedName>
        <fullName evidence="3">AC5</fullName>
    </submittedName>
</protein>
<accession>A0A0G3XSN7</accession>
<dbReference type="Pfam" id="PF04807">
    <property type="entry name" value="Gemini_AC4_5"/>
    <property type="match status" value="1"/>
</dbReference>
<sequence length="161" mass="18021">MHVLHRSCTRFIIEHIKHFTKILGLINRPTIPYKEEHHTIRMILGLNIFIHPYLTQDINGLNAKPLTHAMSKPNSTSDIRDAHDLTYMDHIVSGLKRLNLTWAFTSPRNIWAFEHPVPPGLPIHGPVCPGLSFCDADSGDSSTTAVWAVEVQTATNLRGGS</sequence>
<feature type="domain" description="Geminivirus AC4/5 conserved" evidence="2">
    <location>
        <begin position="88"/>
        <end position="130"/>
    </location>
</feature>
<evidence type="ECO:0000259" key="2">
    <source>
        <dbReference type="Pfam" id="PF08464"/>
    </source>
</evidence>
<dbReference type="InterPro" id="IPR013671">
    <property type="entry name" value="Gemini_AC4/5_cons-dom"/>
</dbReference>
<evidence type="ECO:0000313" key="3">
    <source>
        <dbReference type="EMBL" id="AKM16752.1"/>
    </source>
</evidence>
<dbReference type="Pfam" id="PF08464">
    <property type="entry name" value="Gemini_AC4_5_2"/>
    <property type="match status" value="1"/>
</dbReference>
<organism evidence="3">
    <name type="scientific">Sri Lankan cassava mosaic virus</name>
    <dbReference type="NCBI Taxonomy" id="161378"/>
    <lineage>
        <taxon>Viruses</taxon>
        <taxon>Monodnaviria</taxon>
        <taxon>Shotokuvirae</taxon>
        <taxon>Cressdnaviricota</taxon>
        <taxon>Repensiviricetes</taxon>
        <taxon>Geplafuvirales</taxon>
        <taxon>Geminiviridae</taxon>
        <taxon>Begomovirus</taxon>
        <taxon>Begomovirus stanleyi</taxon>
    </lineage>
</organism>
<dbReference type="EMBL" id="KR611579">
    <property type="protein sequence ID" value="AKM16752.1"/>
    <property type="molecule type" value="Genomic_DNA"/>
</dbReference>